<dbReference type="Proteomes" id="UP000054321">
    <property type="component" value="Unassembled WGS sequence"/>
</dbReference>
<reference evidence="3 4" key="1">
    <citation type="submission" date="2014-04" db="EMBL/GenBank/DDBJ databases">
        <authorList>
            <consortium name="DOE Joint Genome Institute"/>
            <person name="Kuo A."/>
            <person name="Martino E."/>
            <person name="Perotto S."/>
            <person name="Kohler A."/>
            <person name="Nagy L.G."/>
            <person name="Floudas D."/>
            <person name="Copeland A."/>
            <person name="Barry K.W."/>
            <person name="Cichocki N."/>
            <person name="Veneault-Fourrey C."/>
            <person name="LaButti K."/>
            <person name="Lindquist E.A."/>
            <person name="Lipzen A."/>
            <person name="Lundell T."/>
            <person name="Morin E."/>
            <person name="Murat C."/>
            <person name="Sun H."/>
            <person name="Tunlid A."/>
            <person name="Henrissat B."/>
            <person name="Grigoriev I.V."/>
            <person name="Hibbett D.S."/>
            <person name="Martin F."/>
            <person name="Nordberg H.P."/>
            <person name="Cantor M.N."/>
            <person name="Hua S.X."/>
        </authorList>
    </citation>
    <scope>NUCLEOTIDE SEQUENCE [LARGE SCALE GENOMIC DNA]</scope>
    <source>
        <strain evidence="3 4">Zn</strain>
    </source>
</reference>
<accession>A0A0C3C148</accession>
<reference evidence="4" key="2">
    <citation type="submission" date="2015-01" db="EMBL/GenBank/DDBJ databases">
        <title>Evolutionary Origins and Diversification of the Mycorrhizal Mutualists.</title>
        <authorList>
            <consortium name="DOE Joint Genome Institute"/>
            <consortium name="Mycorrhizal Genomics Consortium"/>
            <person name="Kohler A."/>
            <person name="Kuo A."/>
            <person name="Nagy L.G."/>
            <person name="Floudas D."/>
            <person name="Copeland A."/>
            <person name="Barry K.W."/>
            <person name="Cichocki N."/>
            <person name="Veneault-Fourrey C."/>
            <person name="LaButti K."/>
            <person name="Lindquist E.A."/>
            <person name="Lipzen A."/>
            <person name="Lundell T."/>
            <person name="Morin E."/>
            <person name="Murat C."/>
            <person name="Riley R."/>
            <person name="Ohm R."/>
            <person name="Sun H."/>
            <person name="Tunlid A."/>
            <person name="Henrissat B."/>
            <person name="Grigoriev I.V."/>
            <person name="Hibbett D.S."/>
            <person name="Martin F."/>
        </authorList>
    </citation>
    <scope>NUCLEOTIDE SEQUENCE [LARGE SCALE GENOMIC DNA]</scope>
    <source>
        <strain evidence="4">Zn</strain>
    </source>
</reference>
<feature type="region of interest" description="Disordered" evidence="2">
    <location>
        <begin position="46"/>
        <end position="73"/>
    </location>
</feature>
<keyword evidence="4" id="KW-1185">Reference proteome</keyword>
<protein>
    <submittedName>
        <fullName evidence="3">Uncharacterized protein</fullName>
    </submittedName>
</protein>
<dbReference type="AlphaFoldDB" id="A0A0C3C148"/>
<evidence type="ECO:0000256" key="2">
    <source>
        <dbReference type="SAM" id="MobiDB-lite"/>
    </source>
</evidence>
<organism evidence="3 4">
    <name type="scientific">Oidiodendron maius (strain Zn)</name>
    <dbReference type="NCBI Taxonomy" id="913774"/>
    <lineage>
        <taxon>Eukaryota</taxon>
        <taxon>Fungi</taxon>
        <taxon>Dikarya</taxon>
        <taxon>Ascomycota</taxon>
        <taxon>Pezizomycotina</taxon>
        <taxon>Leotiomycetes</taxon>
        <taxon>Leotiomycetes incertae sedis</taxon>
        <taxon>Myxotrichaceae</taxon>
        <taxon>Oidiodendron</taxon>
    </lineage>
</organism>
<proteinExistence type="predicted"/>
<evidence type="ECO:0000256" key="1">
    <source>
        <dbReference type="SAM" id="Coils"/>
    </source>
</evidence>
<dbReference type="EMBL" id="KN832919">
    <property type="protein sequence ID" value="KIM92558.1"/>
    <property type="molecule type" value="Genomic_DNA"/>
</dbReference>
<dbReference type="InParanoid" id="A0A0C3C148"/>
<name>A0A0C3C148_OIDMZ</name>
<feature type="region of interest" description="Disordered" evidence="2">
    <location>
        <begin position="1"/>
        <end position="25"/>
    </location>
</feature>
<dbReference type="HOGENOM" id="CLU_1518334_0_0_1"/>
<sequence>MGVFGRREDIRQQDKGKRASLSSTKSCTSAKVIDLTGSDGEAACAVDSATKPSRKRKRKVIDDAPPRKSERKCSIKSYAGGDRESALLEAIQEVTEKVETQINSTQDILGNVETEIKSMQDIRDKVETKIKSMQDMRDNVETKIKSIQDIREKLADVMYHTEYRMKAQPRNHDGKAR</sequence>
<evidence type="ECO:0000313" key="4">
    <source>
        <dbReference type="Proteomes" id="UP000054321"/>
    </source>
</evidence>
<gene>
    <name evidence="3" type="ORF">OIDMADRAFT_36510</name>
</gene>
<feature type="compositionally biased region" description="Basic and acidic residues" evidence="2">
    <location>
        <begin position="60"/>
        <end position="73"/>
    </location>
</feature>
<evidence type="ECO:0000313" key="3">
    <source>
        <dbReference type="EMBL" id="KIM92558.1"/>
    </source>
</evidence>
<feature type="coiled-coil region" evidence="1">
    <location>
        <begin position="116"/>
        <end position="153"/>
    </location>
</feature>
<feature type="compositionally biased region" description="Basic and acidic residues" evidence="2">
    <location>
        <begin position="1"/>
        <end position="17"/>
    </location>
</feature>
<keyword evidence="1" id="KW-0175">Coiled coil</keyword>